<dbReference type="SUPFAM" id="SSF56399">
    <property type="entry name" value="ADP-ribosylation"/>
    <property type="match status" value="1"/>
</dbReference>
<evidence type="ECO:0000313" key="7">
    <source>
        <dbReference type="EMBL" id="RVX73777.1"/>
    </source>
</evidence>
<comment type="caution">
    <text evidence="7">The sequence shown here is derived from an EMBL/GenBank/DDBJ whole genome shotgun (WGS) entry which is preliminary data.</text>
</comment>
<protein>
    <recommendedName>
        <fullName evidence="6">UBC core domain-containing protein</fullName>
    </recommendedName>
</protein>
<dbReference type="Proteomes" id="UP000288859">
    <property type="component" value="Unassembled WGS sequence"/>
</dbReference>
<name>A0A438NDB3_EXOME</name>
<evidence type="ECO:0000256" key="2">
    <source>
        <dbReference type="ARBA" id="ARBA00022679"/>
    </source>
</evidence>
<keyword evidence="2" id="KW-0808">Transferase</keyword>
<dbReference type="Pfam" id="PF00644">
    <property type="entry name" value="PARP"/>
    <property type="match status" value="1"/>
</dbReference>
<feature type="compositionally biased region" description="Low complexity" evidence="5">
    <location>
        <begin position="601"/>
        <end position="612"/>
    </location>
</feature>
<evidence type="ECO:0000256" key="3">
    <source>
        <dbReference type="ARBA" id="ARBA00022695"/>
    </source>
</evidence>
<evidence type="ECO:0000259" key="6">
    <source>
        <dbReference type="PROSITE" id="PS50127"/>
    </source>
</evidence>
<dbReference type="EMBL" id="NAJM01000006">
    <property type="protein sequence ID" value="RVX73777.1"/>
    <property type="molecule type" value="Genomic_DNA"/>
</dbReference>
<feature type="region of interest" description="Disordered" evidence="5">
    <location>
        <begin position="576"/>
        <end position="612"/>
    </location>
</feature>
<dbReference type="VEuPathDB" id="FungiDB:PV10_02541"/>
<keyword evidence="3" id="KW-0548">Nucleotidyltransferase</keyword>
<dbReference type="InterPro" id="IPR016135">
    <property type="entry name" value="UBQ-conjugating_enzyme/RWD"/>
</dbReference>
<reference evidence="7 8" key="1">
    <citation type="submission" date="2017-03" db="EMBL/GenBank/DDBJ databases">
        <title>Genomes of endolithic fungi from Antarctica.</title>
        <authorList>
            <person name="Coleine C."/>
            <person name="Masonjones S."/>
            <person name="Stajich J.E."/>
        </authorList>
    </citation>
    <scope>NUCLEOTIDE SEQUENCE [LARGE SCALE GENOMIC DNA]</scope>
    <source>
        <strain evidence="7 8">CCFEE 6314</strain>
    </source>
</reference>
<dbReference type="GO" id="GO:0016779">
    <property type="term" value="F:nucleotidyltransferase activity"/>
    <property type="evidence" value="ECO:0007669"/>
    <property type="project" value="UniProtKB-KW"/>
</dbReference>
<dbReference type="PANTHER" id="PTHR21328">
    <property type="entry name" value="POLY ADP-RIBOSE POLYMERASE FAMILY, MEMBER PARP"/>
    <property type="match status" value="1"/>
</dbReference>
<dbReference type="InterPro" id="IPR000608">
    <property type="entry name" value="UBC"/>
</dbReference>
<organism evidence="7 8">
    <name type="scientific">Exophiala mesophila</name>
    <name type="common">Black yeast-like fungus</name>
    <dbReference type="NCBI Taxonomy" id="212818"/>
    <lineage>
        <taxon>Eukaryota</taxon>
        <taxon>Fungi</taxon>
        <taxon>Dikarya</taxon>
        <taxon>Ascomycota</taxon>
        <taxon>Pezizomycotina</taxon>
        <taxon>Eurotiomycetes</taxon>
        <taxon>Chaetothyriomycetidae</taxon>
        <taxon>Chaetothyriales</taxon>
        <taxon>Herpotrichiellaceae</taxon>
        <taxon>Exophiala</taxon>
    </lineage>
</organism>
<feature type="domain" description="UBC core" evidence="6">
    <location>
        <begin position="1021"/>
        <end position="1196"/>
    </location>
</feature>
<feature type="compositionally biased region" description="Low complexity" evidence="5">
    <location>
        <begin position="578"/>
        <end position="593"/>
    </location>
</feature>
<keyword evidence="4" id="KW-0520">NAD</keyword>
<dbReference type="PROSITE" id="PS50127">
    <property type="entry name" value="UBC_2"/>
    <property type="match status" value="1"/>
</dbReference>
<dbReference type="GO" id="GO:0003950">
    <property type="term" value="F:NAD+ poly-ADP-ribosyltransferase activity"/>
    <property type="evidence" value="ECO:0007669"/>
    <property type="project" value="InterPro"/>
</dbReference>
<dbReference type="InterPro" id="IPR051838">
    <property type="entry name" value="ARTD_PARP"/>
</dbReference>
<dbReference type="SUPFAM" id="SSF54495">
    <property type="entry name" value="UBC-like"/>
    <property type="match status" value="1"/>
</dbReference>
<gene>
    <name evidence="7" type="ORF">B0A52_02667</name>
</gene>
<dbReference type="AlphaFoldDB" id="A0A438NDB3"/>
<sequence length="1203" mass="133416">MGRKVFLQHLEELSFSTIPDIENVHSPDEGVVSCRYTYHDGDLPIRVQVQCCTTDLDQYPDGSSFMLFTDSENLHDVIPRVLESHSNQAHGKVLSTLLTDLSLAMTKALTTGIQPSELGFEDPQRNHSDASDFDFDIDEENDWQFGFDEMPNGARNTPGLSHAKATSVSEMSAAERRRADLRAVKDAGFRVGVHGDLSKSAVLCVSIRVGKLGLSEEVMQAWKFCRKKYLLLMISYPSGYRTLDHVVARQSFAPDMDLRIGLCQHYKPCPQDINKAFQGNKVQKPAVNQSNAPMADHKDQLEPLFIGKPMLQLMQDFLPHIIQSRLDFGLNWLGAEKFVLARGISSSEEDRSSIVPSNHSDARDSSTLLAPVANADHFETARDNELSLPLVAMQFLLRHVIRCTEFCLVCHCPLEEKFEALKPYVCSKPLCLYQYMSLGFGPEIEWEIKTQPYVVDLLISFCYVAACQGSLIVLPVGLNVMVPLLPVWDQGSLRNGQSSNPPQQTTSSSLPVKPVACDYKAGTRELHVNDGDLNRFKDLRPGAWLVLVPHSGESFIHCRVERIELPIIHIGIPDSMISGASPQKSSPQKSQKSSPKKSSRSKPASSSDNSSAGVADALVDCCLYENNFDDLAEDQQHHAIKILLETLPSVQDMCDYLEARDSGSLSGWKHRISDSALSILRWIIASNRSYIMQVDGMEEIDTAIHLTPGPDEVREMDKWIQFRFAQGAPDKENRFVECMKKETSASRHPSLWAWHGSNLGNWHSIVRQGLRYDRVANGRAFGNGVYMSPVASTSLHYSVPSVSRNANQQASAAVCWKQSALNIRAALSLNEVVNRTDKFVSSTPHYVVANIDWVQTRYLFVRSDSVVVRKSSDHTLWEYEQAPGRSVLNELGSPVKIPVTAVPKSRRPGFVQQANGNGNQKRSKMTIETDLATAERMEDDAESITSDEDDLALLSTHLADEGQGGVVDEAGKIKVDTAIASNILRSDPDQEEETDFVPGTLNVEGIIFLSAPKNATTSSSQALMRSFREMMEVQESTPASKLGWYIDPSHVSNLYQWIVELHSFPRDLPLSKDMKAAGLTSLVLEMGFQPSFPFTPPFIRVVSPRFLPFQQGGGGNVTEGGAMCMEVLTNSGWTAALSIDSILLQVRLALSDEERPARLIKGQTGGHSRYAQQYGTGEAMAAYRRACRNHGWLVPEGFDSFEA</sequence>
<evidence type="ECO:0000256" key="1">
    <source>
        <dbReference type="ARBA" id="ARBA00022676"/>
    </source>
</evidence>
<evidence type="ECO:0000313" key="8">
    <source>
        <dbReference type="Proteomes" id="UP000288859"/>
    </source>
</evidence>
<dbReference type="OrthoDB" id="109543at2759"/>
<dbReference type="CDD" id="cd23802">
    <property type="entry name" value="UBCc_UBE2Q"/>
    <property type="match status" value="1"/>
</dbReference>
<evidence type="ECO:0000256" key="4">
    <source>
        <dbReference type="ARBA" id="ARBA00023027"/>
    </source>
</evidence>
<accession>A0A438NDB3</accession>
<proteinExistence type="predicted"/>
<dbReference type="Gene3D" id="3.10.110.10">
    <property type="entry name" value="Ubiquitin Conjugating Enzyme"/>
    <property type="match status" value="1"/>
</dbReference>
<keyword evidence="1" id="KW-0328">Glycosyltransferase</keyword>
<evidence type="ECO:0000256" key="5">
    <source>
        <dbReference type="SAM" id="MobiDB-lite"/>
    </source>
</evidence>
<dbReference type="Pfam" id="PF00179">
    <property type="entry name" value="UQ_con"/>
    <property type="match status" value="1"/>
</dbReference>
<dbReference type="InterPro" id="IPR012317">
    <property type="entry name" value="Poly(ADP-ribose)pol_cat_dom"/>
</dbReference>
<dbReference type="SMART" id="SM00212">
    <property type="entry name" value="UBCc"/>
    <property type="match status" value="1"/>
</dbReference>
<dbReference type="Gene3D" id="3.90.228.10">
    <property type="match status" value="1"/>
</dbReference>